<proteinExistence type="predicted"/>
<reference evidence="1" key="1">
    <citation type="submission" date="2020-11" db="EMBL/GenBank/DDBJ databases">
        <authorList>
            <person name="Tran Van P."/>
        </authorList>
    </citation>
    <scope>NUCLEOTIDE SEQUENCE</scope>
</reference>
<dbReference type="EMBL" id="OB667217">
    <property type="protein sequence ID" value="CAD7233892.1"/>
    <property type="molecule type" value="Genomic_DNA"/>
</dbReference>
<accession>A0A7R8WLB4</accession>
<sequence>MQMAWKLHRYWSFGLLLLYQLLAVLLYFEYWSTSEENSSSGRTFQFHTYPSGELLPQGGEDVCRVIPPPDYTELDKLMHQSSPKVCPGAMPRFEVKGNQLRLREKEKGRNENLCSFTELVYVNRQKI</sequence>
<protein>
    <submittedName>
        <fullName evidence="1">Uncharacterized protein</fullName>
    </submittedName>
</protein>
<dbReference type="AlphaFoldDB" id="A0A7R8WLB4"/>
<organism evidence="1">
    <name type="scientific">Cyprideis torosa</name>
    <dbReference type="NCBI Taxonomy" id="163714"/>
    <lineage>
        <taxon>Eukaryota</taxon>
        <taxon>Metazoa</taxon>
        <taxon>Ecdysozoa</taxon>
        <taxon>Arthropoda</taxon>
        <taxon>Crustacea</taxon>
        <taxon>Oligostraca</taxon>
        <taxon>Ostracoda</taxon>
        <taxon>Podocopa</taxon>
        <taxon>Podocopida</taxon>
        <taxon>Cytherocopina</taxon>
        <taxon>Cytheroidea</taxon>
        <taxon>Cytherideidae</taxon>
        <taxon>Cyprideis</taxon>
    </lineage>
</organism>
<evidence type="ECO:0000313" key="1">
    <source>
        <dbReference type="EMBL" id="CAD7233892.1"/>
    </source>
</evidence>
<gene>
    <name evidence="1" type="ORF">CTOB1V02_LOCUS11711</name>
</gene>
<feature type="non-terminal residue" evidence="1">
    <location>
        <position position="127"/>
    </location>
</feature>
<name>A0A7R8WLB4_9CRUS</name>